<reference evidence="1 2" key="1">
    <citation type="submission" date="2019-10" db="EMBL/GenBank/DDBJ databases">
        <title>Assembly and Annotation for the nematode Trichostrongylus colubriformis.</title>
        <authorList>
            <person name="Martin J."/>
        </authorList>
    </citation>
    <scope>NUCLEOTIDE SEQUENCE [LARGE SCALE GENOMIC DNA]</scope>
    <source>
        <strain evidence="1">G859</strain>
        <tissue evidence="1">Whole worm</tissue>
    </source>
</reference>
<gene>
    <name evidence="1" type="ORF">GCK32_022152</name>
</gene>
<comment type="caution">
    <text evidence="1">The sequence shown here is derived from an EMBL/GenBank/DDBJ whole genome shotgun (WGS) entry which is preliminary data.</text>
</comment>
<organism evidence="1 2">
    <name type="scientific">Trichostrongylus colubriformis</name>
    <name type="common">Black scour worm</name>
    <dbReference type="NCBI Taxonomy" id="6319"/>
    <lineage>
        <taxon>Eukaryota</taxon>
        <taxon>Metazoa</taxon>
        <taxon>Ecdysozoa</taxon>
        <taxon>Nematoda</taxon>
        <taxon>Chromadorea</taxon>
        <taxon>Rhabditida</taxon>
        <taxon>Rhabditina</taxon>
        <taxon>Rhabditomorpha</taxon>
        <taxon>Strongyloidea</taxon>
        <taxon>Trichostrongylidae</taxon>
        <taxon>Trichostrongylus</taxon>
    </lineage>
</organism>
<keyword evidence="2" id="KW-1185">Reference proteome</keyword>
<protein>
    <submittedName>
        <fullName evidence="1">Uncharacterized protein</fullName>
    </submittedName>
</protein>
<name>A0AAN8IRM5_TRICO</name>
<dbReference type="AlphaFoldDB" id="A0AAN8IRM5"/>
<feature type="non-terminal residue" evidence="1">
    <location>
        <position position="98"/>
    </location>
</feature>
<feature type="non-terminal residue" evidence="1">
    <location>
        <position position="1"/>
    </location>
</feature>
<dbReference type="Proteomes" id="UP001331761">
    <property type="component" value="Unassembled WGS sequence"/>
</dbReference>
<evidence type="ECO:0000313" key="2">
    <source>
        <dbReference type="Proteomes" id="UP001331761"/>
    </source>
</evidence>
<accession>A0AAN8IRM5</accession>
<proteinExistence type="predicted"/>
<sequence length="98" mass="11024">QNKNTECAVRFKLISRNDNKALEICEGAAPYYVISYKFGFPTECVYERPRIECGDEEAAIGDSCLIIKGDGTYEKSDEACGQYTLHQLGSETEKNWIS</sequence>
<evidence type="ECO:0000313" key="1">
    <source>
        <dbReference type="EMBL" id="KAK5980688.1"/>
    </source>
</evidence>
<dbReference type="EMBL" id="WIXE01007123">
    <property type="protein sequence ID" value="KAK5980688.1"/>
    <property type="molecule type" value="Genomic_DNA"/>
</dbReference>